<dbReference type="Proteomes" id="UP000295444">
    <property type="component" value="Unassembled WGS sequence"/>
</dbReference>
<dbReference type="SUPFAM" id="SSF54909">
    <property type="entry name" value="Dimeric alpha+beta barrel"/>
    <property type="match status" value="1"/>
</dbReference>
<keyword evidence="2" id="KW-0503">Monooxygenase</keyword>
<evidence type="ECO:0000313" key="2">
    <source>
        <dbReference type="EMBL" id="TDP91106.1"/>
    </source>
</evidence>
<dbReference type="EMBL" id="SNXZ01000009">
    <property type="protein sequence ID" value="TDP91106.1"/>
    <property type="molecule type" value="Genomic_DNA"/>
</dbReference>
<comment type="caution">
    <text evidence="2">The sequence shown here is derived from an EMBL/GenBank/DDBJ whole genome shotgun (WGS) entry which is preliminary data.</text>
</comment>
<sequence length="97" mass="10811">MLIITGRVTVDPAERDAYVAAHTELVQRARAAPGCLDLAISADPVDPARVNNVERWESQADLDAWRKVAHAPRLVPRIKDGDVRLYVIAEERPVFAR</sequence>
<dbReference type="GO" id="GO:0004497">
    <property type="term" value="F:monooxygenase activity"/>
    <property type="evidence" value="ECO:0007669"/>
    <property type="project" value="UniProtKB-KW"/>
</dbReference>
<gene>
    <name evidence="2" type="ORF">EV186_10998</name>
</gene>
<accession>A0A4R6RY12</accession>
<dbReference type="OrthoDB" id="287932at2"/>
<dbReference type="InterPro" id="IPR007138">
    <property type="entry name" value="ABM_dom"/>
</dbReference>
<protein>
    <submittedName>
        <fullName evidence="2">Quinol monooxygenase YgiN</fullName>
    </submittedName>
</protein>
<evidence type="ECO:0000259" key="1">
    <source>
        <dbReference type="PROSITE" id="PS51725"/>
    </source>
</evidence>
<dbReference type="AlphaFoldDB" id="A0A4R6RY12"/>
<keyword evidence="3" id="KW-1185">Reference proteome</keyword>
<keyword evidence="2" id="KW-0560">Oxidoreductase</keyword>
<dbReference type="InterPro" id="IPR011008">
    <property type="entry name" value="Dimeric_a/b-barrel"/>
</dbReference>
<dbReference type="PROSITE" id="PS51725">
    <property type="entry name" value="ABM"/>
    <property type="match status" value="1"/>
</dbReference>
<name>A0A4R6RY12_LABRH</name>
<dbReference type="Pfam" id="PF03992">
    <property type="entry name" value="ABM"/>
    <property type="match status" value="1"/>
</dbReference>
<reference evidence="2 3" key="1">
    <citation type="submission" date="2019-03" db="EMBL/GenBank/DDBJ databases">
        <title>Genomic Encyclopedia of Type Strains, Phase IV (KMG-IV): sequencing the most valuable type-strain genomes for metagenomic binning, comparative biology and taxonomic classification.</title>
        <authorList>
            <person name="Goeker M."/>
        </authorList>
    </citation>
    <scope>NUCLEOTIDE SEQUENCE [LARGE SCALE GENOMIC DNA]</scope>
    <source>
        <strain evidence="2 3">DSM 45361</strain>
    </source>
</reference>
<dbReference type="RefSeq" id="WP_133853894.1">
    <property type="nucleotide sequence ID" value="NZ_SNXZ01000009.1"/>
</dbReference>
<dbReference type="Gene3D" id="3.30.70.100">
    <property type="match status" value="1"/>
</dbReference>
<evidence type="ECO:0000313" key="3">
    <source>
        <dbReference type="Proteomes" id="UP000295444"/>
    </source>
</evidence>
<feature type="domain" description="ABM" evidence="1">
    <location>
        <begin position="2"/>
        <end position="95"/>
    </location>
</feature>
<organism evidence="2 3">
    <name type="scientific">Labedaea rhizosphaerae</name>
    <dbReference type="NCBI Taxonomy" id="598644"/>
    <lineage>
        <taxon>Bacteria</taxon>
        <taxon>Bacillati</taxon>
        <taxon>Actinomycetota</taxon>
        <taxon>Actinomycetes</taxon>
        <taxon>Pseudonocardiales</taxon>
        <taxon>Pseudonocardiaceae</taxon>
        <taxon>Labedaea</taxon>
    </lineage>
</organism>
<proteinExistence type="predicted"/>